<dbReference type="InterPro" id="IPR019734">
    <property type="entry name" value="TPR_rpt"/>
</dbReference>
<evidence type="ECO:0000256" key="1">
    <source>
        <dbReference type="ARBA" id="ARBA00022737"/>
    </source>
</evidence>
<organism evidence="5 6">
    <name type="scientific">Gloeobacter morelensis MG652769</name>
    <dbReference type="NCBI Taxonomy" id="2781736"/>
    <lineage>
        <taxon>Bacteria</taxon>
        <taxon>Bacillati</taxon>
        <taxon>Cyanobacteriota</taxon>
        <taxon>Cyanophyceae</taxon>
        <taxon>Gloeobacterales</taxon>
        <taxon>Gloeobacteraceae</taxon>
        <taxon>Gloeobacter</taxon>
        <taxon>Gloeobacter morelensis</taxon>
    </lineage>
</organism>
<keyword evidence="4" id="KW-0812">Transmembrane</keyword>
<evidence type="ECO:0000313" key="6">
    <source>
        <dbReference type="Proteomes" id="UP001054846"/>
    </source>
</evidence>
<evidence type="ECO:0000256" key="4">
    <source>
        <dbReference type="SAM" id="Phobius"/>
    </source>
</evidence>
<dbReference type="PROSITE" id="PS50005">
    <property type="entry name" value="TPR"/>
    <property type="match status" value="1"/>
</dbReference>
<keyword evidence="4" id="KW-1133">Transmembrane helix</keyword>
<name>A0ABY3PJK9_9CYAN</name>
<sequence length="173" mass="19523">MRERAYLIGLVVAGLAVLAGLHLWRVRQENHWAVAQAMLEEGTRRLRAGDLRGAETAFTRALEADGDNDYLYLQRGLTRLGLSEYTAAVTDLSRSIALQPRPIAYLHRCEAHKSAFHYREALRDCSEAIRRDPGDSAAYRLRAAVRRALGDAPGAQLDEQHSAELLRRRQLKY</sequence>
<evidence type="ECO:0000256" key="2">
    <source>
        <dbReference type="ARBA" id="ARBA00022803"/>
    </source>
</evidence>
<dbReference type="RefSeq" id="WP_230840929.1">
    <property type="nucleotide sequence ID" value="NZ_CP063845.1"/>
</dbReference>
<evidence type="ECO:0000313" key="5">
    <source>
        <dbReference type="EMBL" id="UFP93871.1"/>
    </source>
</evidence>
<keyword evidence="1" id="KW-0677">Repeat</keyword>
<accession>A0ABY3PJK9</accession>
<protein>
    <submittedName>
        <fullName evidence="5">Tetratricopeptide repeat protein</fullName>
    </submittedName>
</protein>
<dbReference type="PANTHER" id="PTHR44858:SF1">
    <property type="entry name" value="UDP-N-ACETYLGLUCOSAMINE--PEPTIDE N-ACETYLGLUCOSAMINYLTRANSFERASE SPINDLY-RELATED"/>
    <property type="match status" value="1"/>
</dbReference>
<dbReference type="Proteomes" id="UP001054846">
    <property type="component" value="Chromosome"/>
</dbReference>
<keyword evidence="6" id="KW-1185">Reference proteome</keyword>
<reference evidence="5 6" key="1">
    <citation type="journal article" date="2021" name="Genome Biol. Evol.">
        <title>Complete Genome Sequencing of a Novel Gloeobacter Species from a Waterfall Cave in Mexico.</title>
        <authorList>
            <person name="Saw J.H."/>
            <person name="Cardona T."/>
            <person name="Montejano G."/>
        </authorList>
    </citation>
    <scope>NUCLEOTIDE SEQUENCE [LARGE SCALE GENOMIC DNA]</scope>
    <source>
        <strain evidence="5">MG652769</strain>
    </source>
</reference>
<dbReference type="Gene3D" id="1.25.40.10">
    <property type="entry name" value="Tetratricopeptide repeat domain"/>
    <property type="match status" value="2"/>
</dbReference>
<feature type="repeat" description="TPR" evidence="3">
    <location>
        <begin position="35"/>
        <end position="68"/>
    </location>
</feature>
<keyword evidence="2 3" id="KW-0802">TPR repeat</keyword>
<proteinExistence type="predicted"/>
<feature type="transmembrane region" description="Helical" evidence="4">
    <location>
        <begin position="6"/>
        <end position="24"/>
    </location>
</feature>
<dbReference type="SMART" id="SM00028">
    <property type="entry name" value="TPR"/>
    <property type="match status" value="3"/>
</dbReference>
<dbReference type="SUPFAM" id="SSF48452">
    <property type="entry name" value="TPR-like"/>
    <property type="match status" value="1"/>
</dbReference>
<dbReference type="PANTHER" id="PTHR44858">
    <property type="entry name" value="TETRATRICOPEPTIDE REPEAT PROTEIN 6"/>
    <property type="match status" value="1"/>
</dbReference>
<dbReference type="InterPro" id="IPR011990">
    <property type="entry name" value="TPR-like_helical_dom_sf"/>
</dbReference>
<dbReference type="InterPro" id="IPR050498">
    <property type="entry name" value="Ycf3"/>
</dbReference>
<evidence type="ECO:0000256" key="3">
    <source>
        <dbReference type="PROSITE-ProRule" id="PRU00339"/>
    </source>
</evidence>
<keyword evidence="4" id="KW-0472">Membrane</keyword>
<dbReference type="EMBL" id="CP063845">
    <property type="protein sequence ID" value="UFP93871.1"/>
    <property type="molecule type" value="Genomic_DNA"/>
</dbReference>
<gene>
    <name evidence="5" type="ORF">ISF26_19180</name>
</gene>